<name>A0A7V0Z505_UNCW3</name>
<proteinExistence type="predicted"/>
<dbReference type="AlphaFoldDB" id="A0A7V0Z505"/>
<dbReference type="Pfam" id="PF07676">
    <property type="entry name" value="PD40"/>
    <property type="match status" value="1"/>
</dbReference>
<accession>A0A7V0Z505</accession>
<dbReference type="InterPro" id="IPR011659">
    <property type="entry name" value="WD40"/>
</dbReference>
<organism evidence="1">
    <name type="scientific">candidate division WOR-3 bacterium</name>
    <dbReference type="NCBI Taxonomy" id="2052148"/>
    <lineage>
        <taxon>Bacteria</taxon>
        <taxon>Bacteria division WOR-3</taxon>
    </lineage>
</organism>
<protein>
    <submittedName>
        <fullName evidence="1">Uncharacterized protein</fullName>
    </submittedName>
</protein>
<dbReference type="EMBL" id="DSKY01000012">
    <property type="protein sequence ID" value="HDY58720.1"/>
    <property type="molecule type" value="Genomic_DNA"/>
</dbReference>
<gene>
    <name evidence="1" type="ORF">ENP86_04115</name>
</gene>
<sequence length="163" mass="18984">MFQILMVPMPRNLIVSLFILITEKKTILNFDTTLVLMESDGKNQKVIWQGKKEDDITEGMSSYIYFSPDDRYIVFMSELRKASDDPDILYSIEGYRIHQINLLDGKDKIIFSSNLDPDAFFNGLLYELCGLTPDGKNVIFTKRNGKRNIHFFWAPFVLIGDWR</sequence>
<reference evidence="1" key="1">
    <citation type="journal article" date="2020" name="mSystems">
        <title>Genome- and Community-Level Interaction Insights into Carbon Utilization and Element Cycling Functions of Hydrothermarchaeota in Hydrothermal Sediment.</title>
        <authorList>
            <person name="Zhou Z."/>
            <person name="Liu Y."/>
            <person name="Xu W."/>
            <person name="Pan J."/>
            <person name="Luo Z.H."/>
            <person name="Li M."/>
        </authorList>
    </citation>
    <scope>NUCLEOTIDE SEQUENCE [LARGE SCALE GENOMIC DNA]</scope>
    <source>
        <strain evidence="1">SpSt-258</strain>
    </source>
</reference>
<dbReference type="SUPFAM" id="SSF82171">
    <property type="entry name" value="DPP6 N-terminal domain-like"/>
    <property type="match status" value="1"/>
</dbReference>
<evidence type="ECO:0000313" key="1">
    <source>
        <dbReference type="EMBL" id="HDY58720.1"/>
    </source>
</evidence>
<comment type="caution">
    <text evidence="1">The sequence shown here is derived from an EMBL/GenBank/DDBJ whole genome shotgun (WGS) entry which is preliminary data.</text>
</comment>